<protein>
    <submittedName>
        <fullName evidence="7">Respiratory supercomplex factor</fullName>
    </submittedName>
</protein>
<feature type="transmembrane region" description="Helical" evidence="6">
    <location>
        <begin position="149"/>
        <end position="169"/>
    </location>
</feature>
<dbReference type="GO" id="GO:0033617">
    <property type="term" value="P:mitochondrial respiratory chain complex IV assembly"/>
    <property type="evidence" value="ECO:0007669"/>
    <property type="project" value="TreeGrafter"/>
</dbReference>
<dbReference type="OMA" id="LWMDMVE"/>
<dbReference type="GO" id="GO:0005739">
    <property type="term" value="C:mitochondrion"/>
    <property type="evidence" value="ECO:0007669"/>
    <property type="project" value="UniProtKB-SubCell"/>
</dbReference>
<evidence type="ECO:0000256" key="5">
    <source>
        <dbReference type="SAM" id="MobiDB-lite"/>
    </source>
</evidence>
<dbReference type="EMBL" id="LYUB02000002">
    <property type="protein sequence ID" value="OVF10527.1"/>
    <property type="molecule type" value="Genomic_DNA"/>
</dbReference>
<evidence type="ECO:0000256" key="6">
    <source>
        <dbReference type="SAM" id="Phobius"/>
    </source>
</evidence>
<feature type="region of interest" description="Disordered" evidence="5">
    <location>
        <begin position="196"/>
        <end position="215"/>
    </location>
</feature>
<dbReference type="PROSITE" id="PS51503">
    <property type="entry name" value="HIG1"/>
    <property type="match status" value="1"/>
</dbReference>
<evidence type="ECO:0000256" key="3">
    <source>
        <dbReference type="ARBA" id="ARBA00022989"/>
    </source>
</evidence>
<organism evidence="7 8">
    <name type="scientific">Clavispora lusitaniae</name>
    <name type="common">Candida lusitaniae</name>
    <dbReference type="NCBI Taxonomy" id="36911"/>
    <lineage>
        <taxon>Eukaryota</taxon>
        <taxon>Fungi</taxon>
        <taxon>Dikarya</taxon>
        <taxon>Ascomycota</taxon>
        <taxon>Saccharomycotina</taxon>
        <taxon>Pichiomycetes</taxon>
        <taxon>Metschnikowiaceae</taxon>
        <taxon>Clavispora</taxon>
    </lineage>
</organism>
<dbReference type="PANTHER" id="PTHR28018">
    <property type="entry name" value="RESPIRATORY SUPERCOMPLEX FACTOR 2, MITOCHONDRIAL"/>
    <property type="match status" value="1"/>
</dbReference>
<dbReference type="Proteomes" id="UP000195602">
    <property type="component" value="Unassembled WGS sequence"/>
</dbReference>
<comment type="caution">
    <text evidence="7">The sequence shown here is derived from an EMBL/GenBank/DDBJ whole genome shotgun (WGS) entry which is preliminary data.</text>
</comment>
<gene>
    <name evidence="7" type="ORF">A9F13_02g03531</name>
</gene>
<evidence type="ECO:0000256" key="1">
    <source>
        <dbReference type="ARBA" id="ARBA00004173"/>
    </source>
</evidence>
<dbReference type="OrthoDB" id="1915122at2759"/>
<feature type="compositionally biased region" description="Basic and acidic residues" evidence="5">
    <location>
        <begin position="203"/>
        <end position="215"/>
    </location>
</feature>
<dbReference type="InterPro" id="IPR040153">
    <property type="entry name" value="Rcf2"/>
</dbReference>
<evidence type="ECO:0000313" key="7">
    <source>
        <dbReference type="EMBL" id="OVF10527.1"/>
    </source>
</evidence>
<keyword evidence="4 6" id="KW-0472">Membrane</keyword>
<dbReference type="InterPro" id="IPR007667">
    <property type="entry name" value="Hypoxia_induced_domain"/>
</dbReference>
<dbReference type="Pfam" id="PF04588">
    <property type="entry name" value="HIG_1_N"/>
    <property type="match status" value="1"/>
</dbReference>
<reference evidence="7 8" key="1">
    <citation type="submission" date="2017-04" db="EMBL/GenBank/DDBJ databases">
        <title>Draft genome of the yeast Clavispora lusitaniae type strain CBS 6936.</title>
        <authorList>
            <person name="Durrens P."/>
            <person name="Klopp C."/>
            <person name="Biteau N."/>
            <person name="Fitton-Ouhabi V."/>
            <person name="Dementhon K."/>
            <person name="Accoceberry I."/>
            <person name="Sherman D.J."/>
            <person name="Noel T."/>
        </authorList>
    </citation>
    <scope>NUCLEOTIDE SEQUENCE [LARGE SCALE GENOMIC DNA]</scope>
    <source>
        <strain evidence="7 8">CBS 6936</strain>
    </source>
</reference>
<dbReference type="PANTHER" id="PTHR28018:SF3">
    <property type="entry name" value="RESPIRATORY SUPERCOMPLEX FACTOR 2, MITOCHONDRIAL"/>
    <property type="match status" value="1"/>
</dbReference>
<keyword evidence="2 6" id="KW-0812">Transmembrane</keyword>
<evidence type="ECO:0000256" key="4">
    <source>
        <dbReference type="ARBA" id="ARBA00023136"/>
    </source>
</evidence>
<keyword evidence="3 6" id="KW-1133">Transmembrane helix</keyword>
<sequence>MKIITQEEREAHSSHVLAEGAKGLFYGGLVSVGLFAYLKTRHPVRFAAFNTSVKTCILTMPTVAISAFFADQGSWDFDRQMYQSDYANQQMMEQYREWNNMSLSEKTFTSLNNNKYKIILTSWVASMWGSWVYVNRDKVMTGPQKLVQARMYAQAVTIVLLLSTIVLAMKEEELNKGKPAPLPEWKKVLLEREAEQKQQQAEQKAHEAEVKNQPA</sequence>
<comment type="subcellular location">
    <subcellularLocation>
        <location evidence="1">Mitochondrion</location>
    </subcellularLocation>
</comment>
<dbReference type="KEGG" id="clus:A9F13_02g03531"/>
<accession>A0A202GCS7</accession>
<dbReference type="AlphaFoldDB" id="A0A202GCS7"/>
<dbReference type="VEuPathDB" id="FungiDB:CLUG_01942"/>
<name>A0A202GCS7_CLALS</name>
<evidence type="ECO:0000256" key="2">
    <source>
        <dbReference type="ARBA" id="ARBA00022692"/>
    </source>
</evidence>
<feature type="transmembrane region" description="Helical" evidence="6">
    <location>
        <begin position="116"/>
        <end position="134"/>
    </location>
</feature>
<evidence type="ECO:0000313" key="8">
    <source>
        <dbReference type="Proteomes" id="UP000195602"/>
    </source>
</evidence>
<proteinExistence type="predicted"/>